<dbReference type="PANTHER" id="PTHR43798">
    <property type="entry name" value="MONOACYLGLYCEROL LIPASE"/>
    <property type="match status" value="1"/>
</dbReference>
<dbReference type="EMBL" id="PYMA01000009">
    <property type="protein sequence ID" value="PSW18842.1"/>
    <property type="molecule type" value="Genomic_DNA"/>
</dbReference>
<dbReference type="GO" id="GO:0016787">
    <property type="term" value="F:hydrolase activity"/>
    <property type="evidence" value="ECO:0007669"/>
    <property type="project" value="UniProtKB-KW"/>
</dbReference>
<dbReference type="PRINTS" id="PR00111">
    <property type="entry name" value="ABHYDROLASE"/>
</dbReference>
<gene>
    <name evidence="2" type="ORF">C9I98_14810</name>
</gene>
<evidence type="ECO:0000313" key="2">
    <source>
        <dbReference type="EMBL" id="PSW18842.1"/>
    </source>
</evidence>
<evidence type="ECO:0000313" key="3">
    <source>
        <dbReference type="Proteomes" id="UP000241771"/>
    </source>
</evidence>
<dbReference type="InterPro" id="IPR050266">
    <property type="entry name" value="AB_hydrolase_sf"/>
</dbReference>
<dbReference type="PANTHER" id="PTHR43798:SF33">
    <property type="entry name" value="HYDROLASE, PUTATIVE (AFU_ORTHOLOGUE AFUA_2G14860)-RELATED"/>
    <property type="match status" value="1"/>
</dbReference>
<proteinExistence type="predicted"/>
<reference evidence="2 3" key="1">
    <citation type="submission" date="2018-01" db="EMBL/GenBank/DDBJ databases">
        <title>Whole genome sequencing of Histamine producing bacteria.</title>
        <authorList>
            <person name="Butler K."/>
        </authorList>
    </citation>
    <scope>NUCLEOTIDE SEQUENCE [LARGE SCALE GENOMIC DNA]</scope>
    <source>
        <strain evidence="2 3">DSM 100436</strain>
    </source>
</reference>
<dbReference type="InterPro" id="IPR000073">
    <property type="entry name" value="AB_hydrolase_1"/>
</dbReference>
<comment type="caution">
    <text evidence="2">The sequence shown here is derived from an EMBL/GenBank/DDBJ whole genome shotgun (WGS) entry which is preliminary data.</text>
</comment>
<sequence length="303" mass="33978">MQQIRFQLSELNLDGLCSLSMPQPVSAVTPIAELPADKPILLMLHGWQDNAESFSPLFPLLAEHFHLVAFDWPGHGWSDPRASGNYYHFVDYVDDLHQVVSLLPNRPLFILGHSLGALVSVCYSAAFGERVAGLVLIEGLAPLHEAESKAPARLRQGLLSRHRYRERETQRQQRSMASFEQALALRCNVNQLTQEQLTPLVARATYQQGGRWYWRHDNRLRCDSLYRMAATHASAMVGSVACPVLSIIGSQGYRQLKSVQLASAGWQNIIQHEVHGGHHCHLESPCDVAKQILLFSSQINEMT</sequence>
<feature type="domain" description="AB hydrolase-1" evidence="1">
    <location>
        <begin position="39"/>
        <end position="253"/>
    </location>
</feature>
<dbReference type="OrthoDB" id="149912at2"/>
<organism evidence="2 3">
    <name type="scientific">Photobacterium sanctipauli</name>
    <dbReference type="NCBI Taxonomy" id="1342794"/>
    <lineage>
        <taxon>Bacteria</taxon>
        <taxon>Pseudomonadati</taxon>
        <taxon>Pseudomonadota</taxon>
        <taxon>Gammaproteobacteria</taxon>
        <taxon>Vibrionales</taxon>
        <taxon>Vibrionaceae</taxon>
        <taxon>Photobacterium</taxon>
    </lineage>
</organism>
<accession>A0A2T3NRI0</accession>
<dbReference type="Pfam" id="PF00561">
    <property type="entry name" value="Abhydrolase_1"/>
    <property type="match status" value="1"/>
</dbReference>
<dbReference type="InterPro" id="IPR029058">
    <property type="entry name" value="AB_hydrolase_fold"/>
</dbReference>
<name>A0A2T3NRI0_9GAMM</name>
<dbReference type="SUPFAM" id="SSF53474">
    <property type="entry name" value="alpha/beta-Hydrolases"/>
    <property type="match status" value="1"/>
</dbReference>
<keyword evidence="3" id="KW-1185">Reference proteome</keyword>
<evidence type="ECO:0000259" key="1">
    <source>
        <dbReference type="Pfam" id="PF00561"/>
    </source>
</evidence>
<dbReference type="Gene3D" id="3.40.50.1820">
    <property type="entry name" value="alpha/beta hydrolase"/>
    <property type="match status" value="1"/>
</dbReference>
<protein>
    <submittedName>
        <fullName evidence="2">Alpha/beta hydrolase</fullName>
    </submittedName>
</protein>
<dbReference type="GO" id="GO:0016020">
    <property type="term" value="C:membrane"/>
    <property type="evidence" value="ECO:0007669"/>
    <property type="project" value="TreeGrafter"/>
</dbReference>
<keyword evidence="2" id="KW-0378">Hydrolase</keyword>
<dbReference type="Proteomes" id="UP000241771">
    <property type="component" value="Unassembled WGS sequence"/>
</dbReference>
<dbReference type="AlphaFoldDB" id="A0A2T3NRI0"/>